<feature type="transmembrane region" description="Helical" evidence="7">
    <location>
        <begin position="31"/>
        <end position="54"/>
    </location>
</feature>
<keyword evidence="3" id="KW-1003">Cell membrane</keyword>
<dbReference type="Proteomes" id="UP000718793">
    <property type="component" value="Unassembled WGS sequence"/>
</dbReference>
<keyword evidence="2" id="KW-0813">Transport</keyword>
<dbReference type="PANTHER" id="PTHR30193:SF37">
    <property type="entry name" value="INNER MEMBRANE ABC TRANSPORTER PERMEASE PROTEIN YCJO"/>
    <property type="match status" value="1"/>
</dbReference>
<evidence type="ECO:0000313" key="10">
    <source>
        <dbReference type="Proteomes" id="UP000718793"/>
    </source>
</evidence>
<keyword evidence="6 7" id="KW-0472">Membrane</keyword>
<dbReference type="PROSITE" id="PS50928">
    <property type="entry name" value="ABC_TM1"/>
    <property type="match status" value="1"/>
</dbReference>
<dbReference type="InterPro" id="IPR000515">
    <property type="entry name" value="MetI-like"/>
</dbReference>
<accession>A0ABS6DPA4</accession>
<evidence type="ECO:0000256" key="6">
    <source>
        <dbReference type="ARBA" id="ARBA00023136"/>
    </source>
</evidence>
<proteinExistence type="predicted"/>
<gene>
    <name evidence="9" type="ORF">KQ875_00890</name>
</gene>
<feature type="transmembrane region" description="Helical" evidence="7">
    <location>
        <begin position="251"/>
        <end position="271"/>
    </location>
</feature>
<name>A0ABS6DPA4_9MOLU</name>
<evidence type="ECO:0000256" key="1">
    <source>
        <dbReference type="ARBA" id="ARBA00004651"/>
    </source>
</evidence>
<feature type="transmembrane region" description="Helical" evidence="7">
    <location>
        <begin position="298"/>
        <end position="319"/>
    </location>
</feature>
<evidence type="ECO:0000256" key="7">
    <source>
        <dbReference type="SAM" id="Phobius"/>
    </source>
</evidence>
<organism evidence="9 10">
    <name type="scientific">Mycoplasma zalophi</name>
    <dbReference type="NCBI Taxonomy" id="191287"/>
    <lineage>
        <taxon>Bacteria</taxon>
        <taxon>Bacillati</taxon>
        <taxon>Mycoplasmatota</taxon>
        <taxon>Mollicutes</taxon>
        <taxon>Mycoplasmataceae</taxon>
        <taxon>Mycoplasma</taxon>
    </lineage>
</organism>
<evidence type="ECO:0000256" key="5">
    <source>
        <dbReference type="ARBA" id="ARBA00022989"/>
    </source>
</evidence>
<keyword evidence="5 7" id="KW-1133">Transmembrane helix</keyword>
<dbReference type="CDD" id="cd06261">
    <property type="entry name" value="TM_PBP2"/>
    <property type="match status" value="1"/>
</dbReference>
<dbReference type="InterPro" id="IPR051393">
    <property type="entry name" value="ABC_transporter_permease"/>
</dbReference>
<keyword evidence="10" id="KW-1185">Reference proteome</keyword>
<evidence type="ECO:0000313" key="9">
    <source>
        <dbReference type="EMBL" id="MBU4692154.1"/>
    </source>
</evidence>
<evidence type="ECO:0000256" key="3">
    <source>
        <dbReference type="ARBA" id="ARBA00022475"/>
    </source>
</evidence>
<sequence length="355" mass="39893">MKLRFIKKYRIKKHYNAASVINQKQPFYKPFILILPSLLTILLFTLIPFILVIMDAFLIQRNSFNAGNLELSHGNFVKLFGGTFTSDGVTQTYEADKWFVAGIRNSIIYAIVALPISLVISLLISSAIANVLRKKLRGFFQTIFFIPYVTSGIAVSVTFYFLFDTQNGFINQLIDRKIPIPWLTSGETSSFYAFVVILIRGVWGNLAFQVLLLTTAMLSVNPSLYKAASIDGSHKLQQFFSITLPSIKRTVSFLITIGIIGGIKIFPLALFNNNALEGFHNGGSSIMLYIFYFVREDVHLAAAASLVLFVLGVFISFTLRRLVTITYNISINLGVKNVSNKIMNKRKVSKKIFSF</sequence>
<feature type="domain" description="ABC transmembrane type-1" evidence="8">
    <location>
        <begin position="103"/>
        <end position="319"/>
    </location>
</feature>
<dbReference type="EMBL" id="JAHMHH010000001">
    <property type="protein sequence ID" value="MBU4692154.1"/>
    <property type="molecule type" value="Genomic_DNA"/>
</dbReference>
<comment type="subcellular location">
    <subcellularLocation>
        <location evidence="1">Cell membrane</location>
        <topology evidence="1">Multi-pass membrane protein</topology>
    </subcellularLocation>
</comment>
<evidence type="ECO:0000259" key="8">
    <source>
        <dbReference type="PROSITE" id="PS50928"/>
    </source>
</evidence>
<dbReference type="PANTHER" id="PTHR30193">
    <property type="entry name" value="ABC TRANSPORTER PERMEASE PROTEIN"/>
    <property type="match status" value="1"/>
</dbReference>
<evidence type="ECO:0000256" key="2">
    <source>
        <dbReference type="ARBA" id="ARBA00022448"/>
    </source>
</evidence>
<feature type="transmembrane region" description="Helical" evidence="7">
    <location>
        <begin position="144"/>
        <end position="163"/>
    </location>
</feature>
<feature type="transmembrane region" description="Helical" evidence="7">
    <location>
        <begin position="107"/>
        <end position="132"/>
    </location>
</feature>
<feature type="transmembrane region" description="Helical" evidence="7">
    <location>
        <begin position="191"/>
        <end position="213"/>
    </location>
</feature>
<comment type="caution">
    <text evidence="9">The sequence shown here is derived from an EMBL/GenBank/DDBJ whole genome shotgun (WGS) entry which is preliminary data.</text>
</comment>
<evidence type="ECO:0000256" key="4">
    <source>
        <dbReference type="ARBA" id="ARBA00022692"/>
    </source>
</evidence>
<keyword evidence="4 7" id="KW-0812">Transmembrane</keyword>
<protein>
    <submittedName>
        <fullName evidence="9">Sugar ABC transporter permease</fullName>
    </submittedName>
</protein>
<reference evidence="9" key="1">
    <citation type="submission" date="2021-06" db="EMBL/GenBank/DDBJ databases">
        <title>Novel Mycoplasma species detected in California sea lions (Zalophus californianus) from the USA.</title>
        <authorList>
            <person name="Volokhov D.V."/>
            <person name="Furtak V.A."/>
            <person name="Zagorodnyaya T.A."/>
        </authorList>
    </citation>
    <scope>NUCLEOTIDE SEQUENCE [LARGE SCALE GENOMIC DNA]</scope>
    <source>
        <strain evidence="9">CSL 5346</strain>
    </source>
</reference>